<name>A0A3L8P2U0_9ACTN</name>
<protein>
    <submittedName>
        <fullName evidence="1">Uncharacterized protein</fullName>
    </submittedName>
</protein>
<dbReference type="Proteomes" id="UP000281708">
    <property type="component" value="Unassembled WGS sequence"/>
</dbReference>
<dbReference type="EMBL" id="RDBE01000006">
    <property type="protein sequence ID" value="RLV49736.1"/>
    <property type="molecule type" value="Genomic_DNA"/>
</dbReference>
<evidence type="ECO:0000313" key="2">
    <source>
        <dbReference type="Proteomes" id="UP000281708"/>
    </source>
</evidence>
<evidence type="ECO:0000313" key="1">
    <source>
        <dbReference type="EMBL" id="RLV49736.1"/>
    </source>
</evidence>
<gene>
    <name evidence="1" type="ORF">D9V37_07435</name>
</gene>
<sequence>MKVSSPIGELPFEATAIRIVAGGLRVEGRMGAWPAQVDLDISDLPALLRLTRPALYALGGTTLIVALARRPRAHRKA</sequence>
<reference evidence="1 2" key="1">
    <citation type="submission" date="2018-10" db="EMBL/GenBank/DDBJ databases">
        <title>Marmoricola sp. 4Q3S-7 whole genome shotgun sequence.</title>
        <authorList>
            <person name="Li F."/>
        </authorList>
    </citation>
    <scope>NUCLEOTIDE SEQUENCE [LARGE SCALE GENOMIC DNA]</scope>
    <source>
        <strain evidence="1 2">4Q3S-7</strain>
    </source>
</reference>
<organism evidence="1 2">
    <name type="scientific">Nocardioides mangrovicus</name>
    <dbReference type="NCBI Taxonomy" id="2478913"/>
    <lineage>
        <taxon>Bacteria</taxon>
        <taxon>Bacillati</taxon>
        <taxon>Actinomycetota</taxon>
        <taxon>Actinomycetes</taxon>
        <taxon>Propionibacteriales</taxon>
        <taxon>Nocardioidaceae</taxon>
        <taxon>Nocardioides</taxon>
    </lineage>
</organism>
<dbReference type="OrthoDB" id="7866622at2"/>
<comment type="caution">
    <text evidence="1">The sequence shown here is derived from an EMBL/GenBank/DDBJ whole genome shotgun (WGS) entry which is preliminary data.</text>
</comment>
<dbReference type="AlphaFoldDB" id="A0A3L8P2U0"/>
<keyword evidence="2" id="KW-1185">Reference proteome</keyword>
<proteinExistence type="predicted"/>
<accession>A0A3L8P2U0</accession>
<dbReference type="RefSeq" id="WP_121805501.1">
    <property type="nucleotide sequence ID" value="NZ_RDBE01000006.1"/>
</dbReference>